<gene>
    <name evidence="2" type="ORF">IAR55_002766</name>
</gene>
<sequence length="247" mass="26972">MMGFKKKLTSLIPSDARNQLQNVLTVEWEGQNKTVLVDLPGPEKSNEVEMSGFGSGSGGGGYGRLTDDDEDDRNYLRRSSQSRSRPSRDRSGSSSHDSREYEPTHHRTHTKSPSYSSKTLPPIPSRPSDNRNINTNNNPFAEPEYYPSPQLSSASTYIKTPNTTSSPHFSHLQQSSFSGDAGYGLDFNDSKFSGGRQGERKIVTAGNPWATFRADDVDLLGDLGVSSPTSSRGTRDSGGSSAENPFR</sequence>
<proteinExistence type="predicted"/>
<feature type="compositionally biased region" description="Polar residues" evidence="1">
    <location>
        <begin position="130"/>
        <end position="139"/>
    </location>
</feature>
<evidence type="ECO:0000256" key="1">
    <source>
        <dbReference type="SAM" id="MobiDB-lite"/>
    </source>
</evidence>
<feature type="compositionally biased region" description="Low complexity" evidence="1">
    <location>
        <begin position="220"/>
        <end position="241"/>
    </location>
</feature>
<evidence type="ECO:0000313" key="2">
    <source>
        <dbReference type="EMBL" id="KAK8858539.1"/>
    </source>
</evidence>
<name>A0AAW0YZC3_9TREE</name>
<dbReference type="AlphaFoldDB" id="A0AAW0YZC3"/>
<dbReference type="Proteomes" id="UP001388673">
    <property type="component" value="Unassembled WGS sequence"/>
</dbReference>
<feature type="compositionally biased region" description="Polar residues" evidence="1">
    <location>
        <begin position="149"/>
        <end position="175"/>
    </location>
</feature>
<dbReference type="KEGG" id="kne:92180024"/>
<feature type="compositionally biased region" description="Basic and acidic residues" evidence="1">
    <location>
        <begin position="86"/>
        <end position="105"/>
    </location>
</feature>
<evidence type="ECO:0000313" key="3">
    <source>
        <dbReference type="Proteomes" id="UP001388673"/>
    </source>
</evidence>
<dbReference type="EMBL" id="JBCAWK010000005">
    <property type="protein sequence ID" value="KAK8858539.1"/>
    <property type="molecule type" value="Genomic_DNA"/>
</dbReference>
<accession>A0AAW0YZC3</accession>
<comment type="caution">
    <text evidence="2">The sequence shown here is derived from an EMBL/GenBank/DDBJ whole genome shotgun (WGS) entry which is preliminary data.</text>
</comment>
<organism evidence="2 3">
    <name type="scientific">Kwoniella newhampshirensis</name>
    <dbReference type="NCBI Taxonomy" id="1651941"/>
    <lineage>
        <taxon>Eukaryota</taxon>
        <taxon>Fungi</taxon>
        <taxon>Dikarya</taxon>
        <taxon>Basidiomycota</taxon>
        <taxon>Agaricomycotina</taxon>
        <taxon>Tremellomycetes</taxon>
        <taxon>Tremellales</taxon>
        <taxon>Cryptococcaceae</taxon>
        <taxon>Kwoniella</taxon>
    </lineage>
</organism>
<dbReference type="GeneID" id="92180024"/>
<feature type="region of interest" description="Disordered" evidence="1">
    <location>
        <begin position="30"/>
        <end position="175"/>
    </location>
</feature>
<dbReference type="RefSeq" id="XP_066803380.1">
    <property type="nucleotide sequence ID" value="XM_066945879.1"/>
</dbReference>
<feature type="region of interest" description="Disordered" evidence="1">
    <location>
        <begin position="220"/>
        <end position="247"/>
    </location>
</feature>
<keyword evidence="3" id="KW-1185">Reference proteome</keyword>
<reference evidence="2 3" key="1">
    <citation type="journal article" date="2024" name="bioRxiv">
        <title>Comparative genomics of Cryptococcus and Kwoniella reveals pathogenesis evolution and contrasting karyotype dynamics via intercentromeric recombination or chromosome fusion.</title>
        <authorList>
            <person name="Coelho M.A."/>
            <person name="David-Palma M."/>
            <person name="Shea T."/>
            <person name="Bowers K."/>
            <person name="McGinley-Smith S."/>
            <person name="Mohammad A.W."/>
            <person name="Gnirke A."/>
            <person name="Yurkov A.M."/>
            <person name="Nowrousian M."/>
            <person name="Sun S."/>
            <person name="Cuomo C.A."/>
            <person name="Heitman J."/>
        </authorList>
    </citation>
    <scope>NUCLEOTIDE SEQUENCE [LARGE SCALE GENOMIC DNA]</scope>
    <source>
        <strain evidence="2 3">CBS 13917</strain>
    </source>
</reference>
<protein>
    <submittedName>
        <fullName evidence="2">Uncharacterized protein</fullName>
    </submittedName>
</protein>
<feature type="compositionally biased region" description="Gly residues" evidence="1">
    <location>
        <begin position="53"/>
        <end position="63"/>
    </location>
</feature>